<evidence type="ECO:0000256" key="4">
    <source>
        <dbReference type="ARBA" id="ARBA00006958"/>
    </source>
</evidence>
<dbReference type="PANTHER" id="PTHR22930:SF267">
    <property type="entry name" value="NUCLEASE HARBI1-RELATED"/>
    <property type="match status" value="1"/>
</dbReference>
<dbReference type="PRINTS" id="PR02086">
    <property type="entry name" value="PUTNUCHARBI1"/>
</dbReference>
<dbReference type="GO" id="GO:0046872">
    <property type="term" value="F:metal ion binding"/>
    <property type="evidence" value="ECO:0007669"/>
    <property type="project" value="UniProtKB-KW"/>
</dbReference>
<comment type="caution">
    <text evidence="14">The sequence shown here is derived from an EMBL/GenBank/DDBJ whole genome shotgun (WGS) entry which is preliminary data.</text>
</comment>
<evidence type="ECO:0000256" key="12">
    <source>
        <dbReference type="ARBA" id="ARBA00045850"/>
    </source>
</evidence>
<name>A0AAV7KHV3_9METZ</name>
<gene>
    <name evidence="14" type="ORF">LOD99_10317</name>
</gene>
<dbReference type="InterPro" id="IPR045249">
    <property type="entry name" value="HARBI1-like"/>
</dbReference>
<evidence type="ECO:0000259" key="13">
    <source>
        <dbReference type="Pfam" id="PF13359"/>
    </source>
</evidence>
<dbReference type="GO" id="GO:0005634">
    <property type="term" value="C:nucleus"/>
    <property type="evidence" value="ECO:0007669"/>
    <property type="project" value="UniProtKB-SubCell"/>
</dbReference>
<feature type="domain" description="DDE Tnp4" evidence="13">
    <location>
        <begin position="148"/>
        <end position="302"/>
    </location>
</feature>
<dbReference type="Pfam" id="PF13359">
    <property type="entry name" value="DDE_Tnp_4"/>
    <property type="match status" value="1"/>
</dbReference>
<protein>
    <recommendedName>
        <fullName evidence="5">Putative nuclease HARBI1</fullName>
    </recommendedName>
    <alternativeName>
        <fullName evidence="11">Harbinger transposase-derived nuclease</fullName>
    </alternativeName>
</protein>
<comment type="cofactor">
    <cofactor evidence="1">
        <name>a divalent metal cation</name>
        <dbReference type="ChEBI" id="CHEBI:60240"/>
    </cofactor>
</comment>
<proteinExistence type="inferred from homology"/>
<accession>A0AAV7KHV3</accession>
<evidence type="ECO:0000256" key="11">
    <source>
        <dbReference type="ARBA" id="ARBA00030126"/>
    </source>
</evidence>
<evidence type="ECO:0000313" key="15">
    <source>
        <dbReference type="Proteomes" id="UP001165289"/>
    </source>
</evidence>
<dbReference type="InterPro" id="IPR027806">
    <property type="entry name" value="HARBI1_dom"/>
</dbReference>
<keyword evidence="8" id="KW-0479">Metal-binding</keyword>
<keyword evidence="9" id="KW-0378">Hydrolase</keyword>
<evidence type="ECO:0000256" key="2">
    <source>
        <dbReference type="ARBA" id="ARBA00004123"/>
    </source>
</evidence>
<dbReference type="GO" id="GO:0016787">
    <property type="term" value="F:hydrolase activity"/>
    <property type="evidence" value="ECO:0007669"/>
    <property type="project" value="UniProtKB-KW"/>
</dbReference>
<evidence type="ECO:0000256" key="1">
    <source>
        <dbReference type="ARBA" id="ARBA00001968"/>
    </source>
</evidence>
<comment type="similarity">
    <text evidence="4">Belongs to the HARBI1 family.</text>
</comment>
<evidence type="ECO:0000256" key="9">
    <source>
        <dbReference type="ARBA" id="ARBA00022801"/>
    </source>
</evidence>
<dbReference type="InterPro" id="IPR026103">
    <property type="entry name" value="HARBI1_animal"/>
</dbReference>
<dbReference type="AlphaFoldDB" id="A0AAV7KHV3"/>
<comment type="subcellular location">
    <subcellularLocation>
        <location evidence="3">Cytoplasm</location>
    </subcellularLocation>
    <subcellularLocation>
        <location evidence="2">Nucleus</location>
    </subcellularLocation>
</comment>
<evidence type="ECO:0000256" key="6">
    <source>
        <dbReference type="ARBA" id="ARBA00022490"/>
    </source>
</evidence>
<keyword evidence="10" id="KW-0539">Nucleus</keyword>
<keyword evidence="7" id="KW-0540">Nuclease</keyword>
<evidence type="ECO:0000256" key="7">
    <source>
        <dbReference type="ARBA" id="ARBA00022722"/>
    </source>
</evidence>
<dbReference type="GO" id="GO:0004518">
    <property type="term" value="F:nuclease activity"/>
    <property type="evidence" value="ECO:0007669"/>
    <property type="project" value="UniProtKB-KW"/>
</dbReference>
<reference evidence="14 15" key="1">
    <citation type="journal article" date="2023" name="BMC Biol.">
        <title>The compact genome of the sponge Oopsacas minuta (Hexactinellida) is lacking key metazoan core genes.</title>
        <authorList>
            <person name="Santini S."/>
            <person name="Schenkelaars Q."/>
            <person name="Jourda C."/>
            <person name="Duchesne M."/>
            <person name="Belahbib H."/>
            <person name="Rocher C."/>
            <person name="Selva M."/>
            <person name="Riesgo A."/>
            <person name="Vervoort M."/>
            <person name="Leys S.P."/>
            <person name="Kodjabachian L."/>
            <person name="Le Bivic A."/>
            <person name="Borchiellini C."/>
            <person name="Claverie J.M."/>
            <person name="Renard E."/>
        </authorList>
    </citation>
    <scope>NUCLEOTIDE SEQUENCE [LARGE SCALE GENOMIC DNA]</scope>
    <source>
        <strain evidence="14">SPO-2</strain>
    </source>
</reference>
<evidence type="ECO:0000313" key="14">
    <source>
        <dbReference type="EMBL" id="KAI6660706.1"/>
    </source>
</evidence>
<evidence type="ECO:0000256" key="10">
    <source>
        <dbReference type="ARBA" id="ARBA00023242"/>
    </source>
</evidence>
<dbReference type="Proteomes" id="UP001165289">
    <property type="component" value="Unassembled WGS sequence"/>
</dbReference>
<keyword evidence="6" id="KW-0963">Cytoplasm</keyword>
<keyword evidence="15" id="KW-1185">Reference proteome</keyword>
<organism evidence="14 15">
    <name type="scientific">Oopsacas minuta</name>
    <dbReference type="NCBI Taxonomy" id="111878"/>
    <lineage>
        <taxon>Eukaryota</taxon>
        <taxon>Metazoa</taxon>
        <taxon>Porifera</taxon>
        <taxon>Hexactinellida</taxon>
        <taxon>Hexasterophora</taxon>
        <taxon>Lyssacinosida</taxon>
        <taxon>Leucopsacidae</taxon>
        <taxon>Oopsacas</taxon>
    </lineage>
</organism>
<dbReference type="PANTHER" id="PTHR22930">
    <property type="match status" value="1"/>
</dbReference>
<evidence type="ECO:0000256" key="5">
    <source>
        <dbReference type="ARBA" id="ARBA00015519"/>
    </source>
</evidence>
<sequence length="354" mass="40218">MASLFVLLELEIGSLRRQRIFRDRLNPLDAYTDVEFISRYRIRREMFLELHDKIEAFMSRSTSRSHSLSVTTQLTVTLRFLATGSFQTVVASAHGISQPSVSNCVRGVTDGLCSIAKDYIQFPTAARQMSMQHGFMEKFGFPKVLGCIDGTHIPIVAPSTNEAIYVNRKSFHSINVQAICDDIFKFIDVVVKWPGSTHDAFIWRQSGINLKIASKEIPILDGWFLGDSGYPLRPNLMTPLLSPVTPRDRRYNRAFLKTRKTIECTFGIWKSRWRSMDKTGGSLCYSPERVCKLILSSMILHNFCVVCDLQIDIENLESDMPYTETDDTEHSDNGILVLENITINYSHDIGSLIN</sequence>
<evidence type="ECO:0000256" key="8">
    <source>
        <dbReference type="ARBA" id="ARBA00022723"/>
    </source>
</evidence>
<dbReference type="GO" id="GO:0005737">
    <property type="term" value="C:cytoplasm"/>
    <property type="evidence" value="ECO:0007669"/>
    <property type="project" value="UniProtKB-SubCell"/>
</dbReference>
<evidence type="ECO:0000256" key="3">
    <source>
        <dbReference type="ARBA" id="ARBA00004496"/>
    </source>
</evidence>
<dbReference type="EMBL" id="JAKMXF010000028">
    <property type="protein sequence ID" value="KAI6660706.1"/>
    <property type="molecule type" value="Genomic_DNA"/>
</dbReference>
<comment type="function">
    <text evidence="12">Transposase-derived protein that may have nuclease activity. Does not have transposase activity.</text>
</comment>